<sequence>MILSSLTLDEKNHSEFGARFLDAADQLAEDLHLSESSDLGYLFDSVIRANTIVEKHHGLFSKTALEGIQKKARRVSRPAAWLLSKKPSGDLESAMDEPKQPDQTRSKSAPGQDTPVICKFNTDNDSKTDKNRTLYLNFHLASEYRFAEPIFITKIIGDKLRIPSDYVLCYFQDMLQMTGLASTIYKPISLSQSQPSIDKPSVKVGLFVSLEEETEKDVKHHIIVDKTKRFAFPNMQLPIEKLTEEQENVIMSMQGQTLSVVASLSSNMAHKDTTMNMKSTSGTATDIQFISSFIKAYIPAFVLSSSPCQLILSTAAVKGSRIGFAINQTLKEPIKCVPFNIYQPMSRQILQQRRIHEQPLSLSIQPHMKYIKNMTGLSTKSDNASDKAKEITPQIMALLPPPPRVKYSKRNTSVDVNYMLKHPPPSSPIPPVLIEPQDITTVLSTKQRFAWLHDLYKELLKGGL</sequence>
<dbReference type="PANTHER" id="PTHR35152:SF1">
    <property type="entry name" value="DOMAIN SIGNALLING PROTEIN, PUTATIVE (AFU_ORTHOLOGUE AFUA_5G11310)-RELATED"/>
    <property type="match status" value="1"/>
</dbReference>
<dbReference type="EMBL" id="KV921333">
    <property type="protein sequence ID" value="ORE18330.1"/>
    <property type="molecule type" value="Genomic_DNA"/>
</dbReference>
<protein>
    <submittedName>
        <fullName evidence="2">Uncharacterized protein</fullName>
    </submittedName>
</protein>
<organism evidence="2 3">
    <name type="scientific">Rhizopus microsporus</name>
    <dbReference type="NCBI Taxonomy" id="58291"/>
    <lineage>
        <taxon>Eukaryota</taxon>
        <taxon>Fungi</taxon>
        <taxon>Fungi incertae sedis</taxon>
        <taxon>Mucoromycota</taxon>
        <taxon>Mucoromycotina</taxon>
        <taxon>Mucoromycetes</taxon>
        <taxon>Mucorales</taxon>
        <taxon>Mucorineae</taxon>
        <taxon>Rhizopodaceae</taxon>
        <taxon>Rhizopus</taxon>
    </lineage>
</organism>
<accession>A0A1X0S212</accession>
<gene>
    <name evidence="2" type="ORF">BCV71DRAFT_263994</name>
</gene>
<dbReference type="Proteomes" id="UP000242381">
    <property type="component" value="Unassembled WGS sequence"/>
</dbReference>
<proteinExistence type="predicted"/>
<dbReference type="AlphaFoldDB" id="A0A1X0S212"/>
<evidence type="ECO:0000256" key="1">
    <source>
        <dbReference type="SAM" id="MobiDB-lite"/>
    </source>
</evidence>
<feature type="compositionally biased region" description="Basic and acidic residues" evidence="1">
    <location>
        <begin position="96"/>
        <end position="105"/>
    </location>
</feature>
<dbReference type="OMA" id="SAMDEPK"/>
<evidence type="ECO:0000313" key="2">
    <source>
        <dbReference type="EMBL" id="ORE18330.1"/>
    </source>
</evidence>
<name>A0A1X0S212_RHIZD</name>
<evidence type="ECO:0000313" key="3">
    <source>
        <dbReference type="Proteomes" id="UP000242381"/>
    </source>
</evidence>
<dbReference type="VEuPathDB" id="FungiDB:BCV72DRAFT_276439"/>
<feature type="region of interest" description="Disordered" evidence="1">
    <location>
        <begin position="89"/>
        <end position="116"/>
    </location>
</feature>
<dbReference type="PANTHER" id="PTHR35152">
    <property type="entry name" value="DOMAIN SIGNALLING PROTEIN, PUTATIVE (AFU_ORTHOLOGUE AFUA_5G11310)-RELATED"/>
    <property type="match status" value="1"/>
</dbReference>
<reference evidence="2 3" key="1">
    <citation type="journal article" date="2016" name="Proc. Natl. Acad. Sci. U.S.A.">
        <title>Lipid metabolic changes in an early divergent fungus govern the establishment of a mutualistic symbiosis with endobacteria.</title>
        <authorList>
            <person name="Lastovetsky O.A."/>
            <person name="Gaspar M.L."/>
            <person name="Mondo S.J."/>
            <person name="LaButti K.M."/>
            <person name="Sandor L."/>
            <person name="Grigoriev I.V."/>
            <person name="Henry S.A."/>
            <person name="Pawlowska T.E."/>
        </authorList>
    </citation>
    <scope>NUCLEOTIDE SEQUENCE [LARGE SCALE GENOMIC DNA]</scope>
    <source>
        <strain evidence="2 3">ATCC 11559</strain>
    </source>
</reference>